<evidence type="ECO:0000313" key="1">
    <source>
        <dbReference type="EMBL" id="PIT95489.1"/>
    </source>
</evidence>
<comment type="caution">
    <text evidence="1">The sequence shown here is derived from an EMBL/GenBank/DDBJ whole genome shotgun (WGS) entry which is preliminary data.</text>
</comment>
<dbReference type="InterPro" id="IPR036412">
    <property type="entry name" value="HAD-like_sf"/>
</dbReference>
<dbReference type="InterPro" id="IPR041492">
    <property type="entry name" value="HAD_2"/>
</dbReference>
<name>A0A2M6WRQ5_9BACT</name>
<sequence length="215" mass="25227">MIIIFDFDYTLFNPEKLRQDIAKIFPERNFSDDYQKYFKDKKISFSLNEYRAKLKEESGLTEKQLDQRMAAAEKLLKNSDKYLFPEALSLLEYYRRQGDRLVLLTFGNKSFQEMKVDNLGIKDLFDEVCFVEDEKKVHSIIESLKDSGEKILIINDNAKESLEMMRKLGGQAELKLIKGPYSGNVEHQYQEGSLSDLLREITGKKELTREIKNKR</sequence>
<proteinExistence type="predicted"/>
<accession>A0A2M6WRQ5</accession>
<dbReference type="Proteomes" id="UP000228964">
    <property type="component" value="Unassembled WGS sequence"/>
</dbReference>
<dbReference type="InterPro" id="IPR023214">
    <property type="entry name" value="HAD_sf"/>
</dbReference>
<evidence type="ECO:0008006" key="3">
    <source>
        <dbReference type="Google" id="ProtNLM"/>
    </source>
</evidence>
<protein>
    <recommendedName>
        <fullName evidence="3">HAD family hydrolase</fullName>
    </recommendedName>
</protein>
<dbReference type="AlphaFoldDB" id="A0A2M6WRQ5"/>
<dbReference type="SUPFAM" id="SSF56784">
    <property type="entry name" value="HAD-like"/>
    <property type="match status" value="1"/>
</dbReference>
<reference evidence="2" key="1">
    <citation type="submission" date="2017-09" db="EMBL/GenBank/DDBJ databases">
        <title>Depth-based differentiation of microbial function through sediment-hosted aquifers and enrichment of novel symbionts in the deep terrestrial subsurface.</title>
        <authorList>
            <person name="Probst A.J."/>
            <person name="Ladd B."/>
            <person name="Jarett J.K."/>
            <person name="Geller-Mcgrath D.E."/>
            <person name="Sieber C.M.K."/>
            <person name="Emerson J.B."/>
            <person name="Anantharaman K."/>
            <person name="Thomas B.C."/>
            <person name="Malmstrom R."/>
            <person name="Stieglmeier M."/>
            <person name="Klingl A."/>
            <person name="Woyke T."/>
            <person name="Ryan C.M."/>
            <person name="Banfield J.F."/>
        </authorList>
    </citation>
    <scope>NUCLEOTIDE SEQUENCE [LARGE SCALE GENOMIC DNA]</scope>
</reference>
<dbReference type="CDD" id="cd01427">
    <property type="entry name" value="HAD_like"/>
    <property type="match status" value="1"/>
</dbReference>
<dbReference type="EMBL" id="PFAO01000022">
    <property type="protein sequence ID" value="PIT95489.1"/>
    <property type="molecule type" value="Genomic_DNA"/>
</dbReference>
<dbReference type="Pfam" id="PF13419">
    <property type="entry name" value="HAD_2"/>
    <property type="match status" value="1"/>
</dbReference>
<organism evidence="1 2">
    <name type="scientific">Candidatus Falkowbacteria bacterium CG10_big_fil_rev_8_21_14_0_10_38_22</name>
    <dbReference type="NCBI Taxonomy" id="1974564"/>
    <lineage>
        <taxon>Bacteria</taxon>
        <taxon>Candidatus Falkowiibacteriota</taxon>
    </lineage>
</organism>
<evidence type="ECO:0000313" key="2">
    <source>
        <dbReference type="Proteomes" id="UP000228964"/>
    </source>
</evidence>
<gene>
    <name evidence="1" type="ORF">COT96_00960</name>
</gene>
<dbReference type="Gene3D" id="3.40.50.1000">
    <property type="entry name" value="HAD superfamily/HAD-like"/>
    <property type="match status" value="1"/>
</dbReference>